<comment type="caution">
    <text evidence="21">The sequence shown here is derived from an EMBL/GenBank/DDBJ whole genome shotgun (WGS) entry which is preliminary data.</text>
</comment>
<evidence type="ECO:0000256" key="14">
    <source>
        <dbReference type="ARBA" id="ARBA00022989"/>
    </source>
</evidence>
<feature type="region of interest" description="Disordered" evidence="19">
    <location>
        <begin position="422"/>
        <end position="452"/>
    </location>
</feature>
<keyword evidence="15" id="KW-0472">Membrane</keyword>
<dbReference type="InterPro" id="IPR011009">
    <property type="entry name" value="Kinase-like_dom_sf"/>
</dbReference>
<dbReference type="Pfam" id="PF07714">
    <property type="entry name" value="PK_Tyr_Ser-Thr"/>
    <property type="match status" value="1"/>
</dbReference>
<dbReference type="Gene3D" id="2.120.10.30">
    <property type="entry name" value="TolB, C-terminal domain"/>
    <property type="match status" value="1"/>
</dbReference>
<evidence type="ECO:0000256" key="1">
    <source>
        <dbReference type="ARBA" id="ARBA00004116"/>
    </source>
</evidence>
<dbReference type="FunFam" id="1.10.510.10:FF:000035">
    <property type="entry name" value="Putative receptor-like serine/threonine-protein kinase"/>
    <property type="match status" value="1"/>
</dbReference>
<evidence type="ECO:0000256" key="3">
    <source>
        <dbReference type="ARBA" id="ARBA00004236"/>
    </source>
</evidence>
<dbReference type="AlphaFoldDB" id="A0AAW2JQN4"/>
<dbReference type="GO" id="GO:0005524">
    <property type="term" value="F:ATP binding"/>
    <property type="evidence" value="ECO:0007669"/>
    <property type="project" value="UniProtKB-UniRule"/>
</dbReference>
<dbReference type="EC" id="2.7.11.1" evidence="4"/>
<evidence type="ECO:0000313" key="21">
    <source>
        <dbReference type="EMBL" id="KAL0296927.1"/>
    </source>
</evidence>
<dbReference type="EMBL" id="JACGWJ010000032">
    <property type="protein sequence ID" value="KAL0296927.1"/>
    <property type="molecule type" value="Genomic_DNA"/>
</dbReference>
<comment type="catalytic activity">
    <reaction evidence="17">
        <text>L-seryl-[protein] + ATP = O-phospho-L-seryl-[protein] + ADP + H(+)</text>
        <dbReference type="Rhea" id="RHEA:17989"/>
        <dbReference type="Rhea" id="RHEA-COMP:9863"/>
        <dbReference type="Rhea" id="RHEA-COMP:11604"/>
        <dbReference type="ChEBI" id="CHEBI:15378"/>
        <dbReference type="ChEBI" id="CHEBI:29999"/>
        <dbReference type="ChEBI" id="CHEBI:30616"/>
        <dbReference type="ChEBI" id="CHEBI:83421"/>
        <dbReference type="ChEBI" id="CHEBI:456216"/>
        <dbReference type="EC" id="2.7.11.1"/>
    </reaction>
</comment>
<dbReference type="InterPro" id="IPR011042">
    <property type="entry name" value="6-blade_b-propeller_TolB-like"/>
</dbReference>
<keyword evidence="11 18" id="KW-0547">Nucleotide-binding</keyword>
<protein>
    <recommendedName>
        <fullName evidence="4">non-specific serine/threonine protein kinase</fullName>
        <ecNumber evidence="4">2.7.11.1</ecNumber>
    </recommendedName>
</protein>
<dbReference type="InterPro" id="IPR017441">
    <property type="entry name" value="Protein_kinase_ATP_BS"/>
</dbReference>
<evidence type="ECO:0000256" key="17">
    <source>
        <dbReference type="ARBA" id="ARBA00048679"/>
    </source>
</evidence>
<evidence type="ECO:0000256" key="7">
    <source>
        <dbReference type="ARBA" id="ARBA00022553"/>
    </source>
</evidence>
<gene>
    <name evidence="21" type="ORF">Sradi_6744800</name>
</gene>
<feature type="compositionally biased region" description="Basic and acidic residues" evidence="19">
    <location>
        <begin position="63"/>
        <end position="73"/>
    </location>
</feature>
<keyword evidence="12 21" id="KW-0418">Kinase</keyword>
<feature type="compositionally biased region" description="Basic and acidic residues" evidence="19">
    <location>
        <begin position="1"/>
        <end position="16"/>
    </location>
</feature>
<evidence type="ECO:0000256" key="16">
    <source>
        <dbReference type="ARBA" id="ARBA00047899"/>
    </source>
</evidence>
<accession>A0AAW2JQN4</accession>
<reference evidence="21" key="2">
    <citation type="journal article" date="2024" name="Plant">
        <title>Genomic evolution and insights into agronomic trait innovations of Sesamum species.</title>
        <authorList>
            <person name="Miao H."/>
            <person name="Wang L."/>
            <person name="Qu L."/>
            <person name="Liu H."/>
            <person name="Sun Y."/>
            <person name="Le M."/>
            <person name="Wang Q."/>
            <person name="Wei S."/>
            <person name="Zheng Y."/>
            <person name="Lin W."/>
            <person name="Duan Y."/>
            <person name="Cao H."/>
            <person name="Xiong S."/>
            <person name="Wang X."/>
            <person name="Wei L."/>
            <person name="Li C."/>
            <person name="Ma Q."/>
            <person name="Ju M."/>
            <person name="Zhao R."/>
            <person name="Li G."/>
            <person name="Mu C."/>
            <person name="Tian Q."/>
            <person name="Mei H."/>
            <person name="Zhang T."/>
            <person name="Gao T."/>
            <person name="Zhang H."/>
        </authorList>
    </citation>
    <scope>NUCLEOTIDE SEQUENCE</scope>
    <source>
        <strain evidence="21">G02</strain>
    </source>
</reference>
<feature type="compositionally biased region" description="Polar residues" evidence="19">
    <location>
        <begin position="422"/>
        <end position="440"/>
    </location>
</feature>
<dbReference type="PANTHER" id="PTHR45621">
    <property type="entry name" value="OS01G0588500 PROTEIN-RELATED"/>
    <property type="match status" value="1"/>
</dbReference>
<dbReference type="InterPro" id="IPR018119">
    <property type="entry name" value="Strictosidine_synth_cons-reg"/>
</dbReference>
<reference evidence="21" key="1">
    <citation type="submission" date="2020-06" db="EMBL/GenBank/DDBJ databases">
        <authorList>
            <person name="Li T."/>
            <person name="Hu X."/>
            <person name="Zhang T."/>
            <person name="Song X."/>
            <person name="Zhang H."/>
            <person name="Dai N."/>
            <person name="Sheng W."/>
            <person name="Hou X."/>
            <person name="Wei L."/>
        </authorList>
    </citation>
    <scope>NUCLEOTIDE SEQUENCE</scope>
    <source>
        <strain evidence="21">G02</strain>
        <tissue evidence="21">Leaf</tissue>
    </source>
</reference>
<evidence type="ECO:0000256" key="8">
    <source>
        <dbReference type="ARBA" id="ARBA00022554"/>
    </source>
</evidence>
<keyword evidence="9" id="KW-0808">Transferase</keyword>
<evidence type="ECO:0000259" key="20">
    <source>
        <dbReference type="PROSITE" id="PS50011"/>
    </source>
</evidence>
<dbReference type="SUPFAM" id="SSF63829">
    <property type="entry name" value="Calcium-dependent phosphotriesterase"/>
    <property type="match status" value="1"/>
</dbReference>
<evidence type="ECO:0000256" key="2">
    <source>
        <dbReference type="ARBA" id="ARBA00004167"/>
    </source>
</evidence>
<comment type="catalytic activity">
    <reaction evidence="16">
        <text>L-threonyl-[protein] + ATP = O-phospho-L-threonyl-[protein] + ADP + H(+)</text>
        <dbReference type="Rhea" id="RHEA:46608"/>
        <dbReference type="Rhea" id="RHEA-COMP:11060"/>
        <dbReference type="Rhea" id="RHEA-COMP:11605"/>
        <dbReference type="ChEBI" id="CHEBI:15378"/>
        <dbReference type="ChEBI" id="CHEBI:30013"/>
        <dbReference type="ChEBI" id="CHEBI:30616"/>
        <dbReference type="ChEBI" id="CHEBI:61977"/>
        <dbReference type="ChEBI" id="CHEBI:456216"/>
        <dbReference type="EC" id="2.7.11.1"/>
    </reaction>
</comment>
<evidence type="ECO:0000256" key="5">
    <source>
        <dbReference type="ARBA" id="ARBA00022475"/>
    </source>
</evidence>
<keyword evidence="7" id="KW-0597">Phosphoprotein</keyword>
<organism evidence="21">
    <name type="scientific">Sesamum radiatum</name>
    <name type="common">Black benniseed</name>
    <dbReference type="NCBI Taxonomy" id="300843"/>
    <lineage>
        <taxon>Eukaryota</taxon>
        <taxon>Viridiplantae</taxon>
        <taxon>Streptophyta</taxon>
        <taxon>Embryophyta</taxon>
        <taxon>Tracheophyta</taxon>
        <taxon>Spermatophyta</taxon>
        <taxon>Magnoliopsida</taxon>
        <taxon>eudicotyledons</taxon>
        <taxon>Gunneridae</taxon>
        <taxon>Pentapetalae</taxon>
        <taxon>asterids</taxon>
        <taxon>lamiids</taxon>
        <taxon>Lamiales</taxon>
        <taxon>Pedaliaceae</taxon>
        <taxon>Sesamum</taxon>
    </lineage>
</organism>
<dbReference type="PROSITE" id="PS00108">
    <property type="entry name" value="PROTEIN_KINASE_ST"/>
    <property type="match status" value="1"/>
</dbReference>
<keyword evidence="5" id="KW-1003">Cell membrane</keyword>
<feature type="binding site" evidence="18">
    <location>
        <position position="161"/>
    </location>
    <ligand>
        <name>ATP</name>
        <dbReference type="ChEBI" id="CHEBI:30616"/>
    </ligand>
</feature>
<feature type="compositionally biased region" description="Low complexity" evidence="19">
    <location>
        <begin position="83"/>
        <end position="96"/>
    </location>
</feature>
<dbReference type="InterPro" id="IPR050823">
    <property type="entry name" value="Plant_Ser_Thr_Prot_Kinase"/>
</dbReference>
<feature type="region of interest" description="Disordered" evidence="19">
    <location>
        <begin position="1"/>
        <end position="31"/>
    </location>
</feature>
<evidence type="ECO:0000256" key="9">
    <source>
        <dbReference type="ARBA" id="ARBA00022679"/>
    </source>
</evidence>
<dbReference type="FunFam" id="3.30.200.20:FF:000228">
    <property type="entry name" value="Serine/threonine-protein kinase BIK1"/>
    <property type="match status" value="1"/>
</dbReference>
<dbReference type="Pfam" id="PF03088">
    <property type="entry name" value="Str_synth"/>
    <property type="match status" value="1"/>
</dbReference>
<evidence type="ECO:0000256" key="15">
    <source>
        <dbReference type="ARBA" id="ARBA00023136"/>
    </source>
</evidence>
<sequence length="773" mass="84877">MGLGDDGSKVESWDVKKKGRKKKDDDDDDDVEETGCWIKLRFIGSCITSRSKVENSVSGISTHESKSTNDTSRDQPAAPAIPSTTTSNAESNSSSSKLEEELKVSSRLRKFAFNDLKLATRNFRPESLLGEGGFGCVFKGWIEENGTAPVKPGTGLTVAVKTLNHDGLQGHREWLAEVNFLGDLVHPNLVKLIGYCIEDDQRLLVYEFMPRGSLENHLFRRSLPLPWSIRMKIALGAAKGLAFLHEEAERPVIYRDFKTSNILLDAEYNAKLSDFGLAKDAPDEGKTHVSTRVMGTYGYAAPEYVMTGHLTSKSDVYSFGVVLLEMLTGRRSMDKNRPNGEHNLVEWARPHLGAQKAAQLAARCLSRDPKARPLMSEVVDALKPLPNLKDMASSSYYFQTMQADRVSSSPNGKNGLRNQFTFPRNGQQHPRSLSIPNGSHASPYHQHAHNSPKPNAHCFGSFKKLQLPAVGSESYAFDSHNVGPYTGLNDGRIVKYEGPEAGFVEFATTSANRSKEFCDGTDGTDPILTLICGRAIGMEINHKTGELYLVDANYGLMVVGSRGGLSTQLAGGGDGERFDQVDSLAIDPTTGAVYIGDVGTIFQKTKNMTEILLSGDTSGRLLKYDPKTKRLTVLLRGLAVANGVAVSKDGSFVLVSEYIACRITRYWLKGPKANTSEIFVELPGNPDNIQRTESGDFWVAVNIQKLYPKLTCFALGQRISANGQILETLNFFAEYNTTYITEVHEHLGSLYLASVDTNFVGVYRGSHVQSKSL</sequence>
<keyword evidence="14" id="KW-1133">Transmembrane helix</keyword>
<dbReference type="PROSITE" id="PS50011">
    <property type="entry name" value="PROTEIN_KINASE_DOM"/>
    <property type="match status" value="1"/>
</dbReference>
<comment type="subcellular location">
    <subcellularLocation>
        <location evidence="3">Cell membrane</location>
    </subcellularLocation>
    <subcellularLocation>
        <location evidence="2">Membrane</location>
        <topology evidence="2">Single-pass membrane protein</topology>
    </subcellularLocation>
    <subcellularLocation>
        <location evidence="1">Vacuole</location>
    </subcellularLocation>
</comment>
<evidence type="ECO:0000256" key="19">
    <source>
        <dbReference type="SAM" id="MobiDB-lite"/>
    </source>
</evidence>
<feature type="domain" description="Protein kinase" evidence="20">
    <location>
        <begin position="123"/>
        <end position="388"/>
    </location>
</feature>
<keyword evidence="6" id="KW-0723">Serine/threonine-protein kinase</keyword>
<dbReference type="GO" id="GO:0004674">
    <property type="term" value="F:protein serine/threonine kinase activity"/>
    <property type="evidence" value="ECO:0007669"/>
    <property type="project" value="UniProtKB-KW"/>
</dbReference>
<evidence type="ECO:0000256" key="12">
    <source>
        <dbReference type="ARBA" id="ARBA00022777"/>
    </source>
</evidence>
<proteinExistence type="predicted"/>
<dbReference type="CDD" id="cd14066">
    <property type="entry name" value="STKc_IRAK"/>
    <property type="match status" value="1"/>
</dbReference>
<keyword evidence="8" id="KW-0926">Vacuole</keyword>
<feature type="region of interest" description="Disordered" evidence="19">
    <location>
        <begin position="54"/>
        <end position="98"/>
    </location>
</feature>
<dbReference type="Gene3D" id="3.30.200.20">
    <property type="entry name" value="Phosphorylase Kinase, domain 1"/>
    <property type="match status" value="1"/>
</dbReference>
<keyword evidence="10" id="KW-0812">Transmembrane</keyword>
<dbReference type="InterPro" id="IPR001245">
    <property type="entry name" value="Ser-Thr/Tyr_kinase_cat_dom"/>
</dbReference>
<evidence type="ECO:0000256" key="18">
    <source>
        <dbReference type="PROSITE-ProRule" id="PRU10141"/>
    </source>
</evidence>
<dbReference type="GO" id="GO:0005886">
    <property type="term" value="C:plasma membrane"/>
    <property type="evidence" value="ECO:0007669"/>
    <property type="project" value="UniProtKB-SubCell"/>
</dbReference>
<name>A0AAW2JQN4_SESRA</name>
<dbReference type="PROSITE" id="PS00107">
    <property type="entry name" value="PROTEIN_KINASE_ATP"/>
    <property type="match status" value="1"/>
</dbReference>
<dbReference type="GO" id="GO:0005773">
    <property type="term" value="C:vacuole"/>
    <property type="evidence" value="ECO:0007669"/>
    <property type="project" value="UniProtKB-SubCell"/>
</dbReference>
<evidence type="ECO:0000256" key="10">
    <source>
        <dbReference type="ARBA" id="ARBA00022692"/>
    </source>
</evidence>
<evidence type="ECO:0000256" key="4">
    <source>
        <dbReference type="ARBA" id="ARBA00012513"/>
    </source>
</evidence>
<evidence type="ECO:0000256" key="13">
    <source>
        <dbReference type="ARBA" id="ARBA00022840"/>
    </source>
</evidence>
<evidence type="ECO:0000256" key="11">
    <source>
        <dbReference type="ARBA" id="ARBA00022741"/>
    </source>
</evidence>
<dbReference type="Gene3D" id="1.10.510.10">
    <property type="entry name" value="Transferase(Phosphotransferase) domain 1"/>
    <property type="match status" value="1"/>
</dbReference>
<dbReference type="InterPro" id="IPR008271">
    <property type="entry name" value="Ser/Thr_kinase_AS"/>
</dbReference>
<keyword evidence="13 18" id="KW-0067">ATP-binding</keyword>
<dbReference type="InterPro" id="IPR000719">
    <property type="entry name" value="Prot_kinase_dom"/>
</dbReference>
<dbReference type="SUPFAM" id="SSF56112">
    <property type="entry name" value="Protein kinase-like (PK-like)"/>
    <property type="match status" value="1"/>
</dbReference>
<evidence type="ECO:0000256" key="6">
    <source>
        <dbReference type="ARBA" id="ARBA00022527"/>
    </source>
</evidence>